<evidence type="ECO:0000313" key="15">
    <source>
        <dbReference type="EMBL" id="MBB5059416.1"/>
    </source>
</evidence>
<dbReference type="SUPFAM" id="SSF47384">
    <property type="entry name" value="Homodimeric domain of signal transducing histidine kinase"/>
    <property type="match status" value="1"/>
</dbReference>
<dbReference type="InterPro" id="IPR003594">
    <property type="entry name" value="HATPase_dom"/>
</dbReference>
<evidence type="ECO:0000256" key="9">
    <source>
        <dbReference type="ARBA" id="ARBA00023012"/>
    </source>
</evidence>
<dbReference type="Gene3D" id="3.30.565.10">
    <property type="entry name" value="Histidine kinase-like ATPase, C-terminal domain"/>
    <property type="match status" value="1"/>
</dbReference>
<feature type="transmembrane region" description="Helical" evidence="12">
    <location>
        <begin position="17"/>
        <end position="43"/>
    </location>
</feature>
<dbReference type="PROSITE" id="PS50885">
    <property type="entry name" value="HAMP"/>
    <property type="match status" value="1"/>
</dbReference>
<keyword evidence="7 15" id="KW-0418">Kinase</keyword>
<evidence type="ECO:0000259" key="14">
    <source>
        <dbReference type="PROSITE" id="PS50885"/>
    </source>
</evidence>
<evidence type="ECO:0000256" key="5">
    <source>
        <dbReference type="ARBA" id="ARBA00022679"/>
    </source>
</evidence>
<dbReference type="SUPFAM" id="SSF55874">
    <property type="entry name" value="ATPase domain of HSP90 chaperone/DNA topoisomerase II/histidine kinase"/>
    <property type="match status" value="1"/>
</dbReference>
<evidence type="ECO:0000256" key="7">
    <source>
        <dbReference type="ARBA" id="ARBA00022777"/>
    </source>
</evidence>
<dbReference type="GO" id="GO:0000155">
    <property type="term" value="F:phosphorelay sensor kinase activity"/>
    <property type="evidence" value="ECO:0007669"/>
    <property type="project" value="InterPro"/>
</dbReference>
<keyword evidence="9" id="KW-0902">Two-component regulatory system</keyword>
<comment type="caution">
    <text evidence="15">The sequence shown here is derived from an EMBL/GenBank/DDBJ whole genome shotgun (WGS) entry which is preliminary data.</text>
</comment>
<dbReference type="FunFam" id="3.30.565.10:FF:000006">
    <property type="entry name" value="Sensor histidine kinase WalK"/>
    <property type="match status" value="1"/>
</dbReference>
<keyword evidence="10 12" id="KW-0472">Membrane</keyword>
<feature type="domain" description="Histidine kinase" evidence="13">
    <location>
        <begin position="247"/>
        <end position="463"/>
    </location>
</feature>
<comment type="catalytic activity">
    <reaction evidence="1">
        <text>ATP + protein L-histidine = ADP + protein N-phospho-L-histidine.</text>
        <dbReference type="EC" id="2.7.13.3"/>
    </reaction>
</comment>
<organism evidence="15 16">
    <name type="scientific">Granulicella aggregans</name>
    <dbReference type="NCBI Taxonomy" id="474949"/>
    <lineage>
        <taxon>Bacteria</taxon>
        <taxon>Pseudomonadati</taxon>
        <taxon>Acidobacteriota</taxon>
        <taxon>Terriglobia</taxon>
        <taxon>Terriglobales</taxon>
        <taxon>Acidobacteriaceae</taxon>
        <taxon>Granulicella</taxon>
    </lineage>
</organism>
<keyword evidence="16" id="KW-1185">Reference proteome</keyword>
<dbReference type="PROSITE" id="PS50109">
    <property type="entry name" value="HIS_KIN"/>
    <property type="match status" value="1"/>
</dbReference>
<dbReference type="EC" id="2.7.13.3" evidence="3"/>
<dbReference type="InterPro" id="IPR003660">
    <property type="entry name" value="HAMP_dom"/>
</dbReference>
<evidence type="ECO:0000256" key="4">
    <source>
        <dbReference type="ARBA" id="ARBA00022553"/>
    </source>
</evidence>
<proteinExistence type="predicted"/>
<dbReference type="SMART" id="SM00304">
    <property type="entry name" value="HAMP"/>
    <property type="match status" value="1"/>
</dbReference>
<dbReference type="Gene3D" id="6.10.340.10">
    <property type="match status" value="1"/>
</dbReference>
<keyword evidence="5" id="KW-0808">Transferase</keyword>
<keyword evidence="8 12" id="KW-1133">Transmembrane helix</keyword>
<evidence type="ECO:0000259" key="13">
    <source>
        <dbReference type="PROSITE" id="PS50109"/>
    </source>
</evidence>
<evidence type="ECO:0000256" key="2">
    <source>
        <dbReference type="ARBA" id="ARBA00004370"/>
    </source>
</evidence>
<feature type="coiled-coil region" evidence="11">
    <location>
        <begin position="217"/>
        <end position="244"/>
    </location>
</feature>
<evidence type="ECO:0000256" key="1">
    <source>
        <dbReference type="ARBA" id="ARBA00000085"/>
    </source>
</evidence>
<dbReference type="InterPro" id="IPR036890">
    <property type="entry name" value="HATPase_C_sf"/>
</dbReference>
<evidence type="ECO:0000256" key="3">
    <source>
        <dbReference type="ARBA" id="ARBA00012438"/>
    </source>
</evidence>
<dbReference type="InterPro" id="IPR036097">
    <property type="entry name" value="HisK_dim/P_sf"/>
</dbReference>
<dbReference type="InterPro" id="IPR003661">
    <property type="entry name" value="HisK_dim/P_dom"/>
</dbReference>
<dbReference type="PRINTS" id="PR00344">
    <property type="entry name" value="BCTRLSENSOR"/>
</dbReference>
<dbReference type="GO" id="GO:0005886">
    <property type="term" value="C:plasma membrane"/>
    <property type="evidence" value="ECO:0007669"/>
    <property type="project" value="TreeGrafter"/>
</dbReference>
<dbReference type="CDD" id="cd00075">
    <property type="entry name" value="HATPase"/>
    <property type="match status" value="1"/>
</dbReference>
<dbReference type="SMART" id="SM00387">
    <property type="entry name" value="HATPase_c"/>
    <property type="match status" value="1"/>
</dbReference>
<dbReference type="AlphaFoldDB" id="A0A7W8E599"/>
<evidence type="ECO:0000256" key="6">
    <source>
        <dbReference type="ARBA" id="ARBA00022692"/>
    </source>
</evidence>
<evidence type="ECO:0000256" key="11">
    <source>
        <dbReference type="SAM" id="Coils"/>
    </source>
</evidence>
<keyword evidence="6 12" id="KW-0812">Transmembrane</keyword>
<dbReference type="Proteomes" id="UP000540989">
    <property type="component" value="Unassembled WGS sequence"/>
</dbReference>
<dbReference type="SMART" id="SM00388">
    <property type="entry name" value="HisKA"/>
    <property type="match status" value="1"/>
</dbReference>
<evidence type="ECO:0000256" key="10">
    <source>
        <dbReference type="ARBA" id="ARBA00023136"/>
    </source>
</evidence>
<dbReference type="InterPro" id="IPR005467">
    <property type="entry name" value="His_kinase_dom"/>
</dbReference>
<dbReference type="Pfam" id="PF00672">
    <property type="entry name" value="HAMP"/>
    <property type="match status" value="1"/>
</dbReference>
<keyword evidence="4" id="KW-0597">Phosphoprotein</keyword>
<feature type="domain" description="HAMP" evidence="14">
    <location>
        <begin position="186"/>
        <end position="239"/>
    </location>
</feature>
<reference evidence="15 16" key="1">
    <citation type="submission" date="2020-08" db="EMBL/GenBank/DDBJ databases">
        <title>Genomic Encyclopedia of Type Strains, Phase IV (KMG-V): Genome sequencing to study the core and pangenomes of soil and plant-associated prokaryotes.</title>
        <authorList>
            <person name="Whitman W."/>
        </authorList>
    </citation>
    <scope>NUCLEOTIDE SEQUENCE [LARGE SCALE GENOMIC DNA]</scope>
    <source>
        <strain evidence="15 16">M8UP14</strain>
    </source>
</reference>
<dbReference type="InterPro" id="IPR004358">
    <property type="entry name" value="Sig_transdc_His_kin-like_C"/>
</dbReference>
<dbReference type="SUPFAM" id="SSF158472">
    <property type="entry name" value="HAMP domain-like"/>
    <property type="match status" value="1"/>
</dbReference>
<dbReference type="Pfam" id="PF02518">
    <property type="entry name" value="HATPase_c"/>
    <property type="match status" value="1"/>
</dbReference>
<evidence type="ECO:0000313" key="16">
    <source>
        <dbReference type="Proteomes" id="UP000540989"/>
    </source>
</evidence>
<comment type="subcellular location">
    <subcellularLocation>
        <location evidence="2">Membrane</location>
    </subcellularLocation>
</comment>
<keyword evidence="11" id="KW-0175">Coiled coil</keyword>
<dbReference type="InterPro" id="IPR050428">
    <property type="entry name" value="TCS_sensor_his_kinase"/>
</dbReference>
<accession>A0A7W8E599</accession>
<dbReference type="CDD" id="cd00082">
    <property type="entry name" value="HisKA"/>
    <property type="match status" value="1"/>
</dbReference>
<dbReference type="PANTHER" id="PTHR45436:SF5">
    <property type="entry name" value="SENSOR HISTIDINE KINASE TRCS"/>
    <property type="match status" value="1"/>
</dbReference>
<evidence type="ECO:0000256" key="12">
    <source>
        <dbReference type="SAM" id="Phobius"/>
    </source>
</evidence>
<dbReference type="PANTHER" id="PTHR45436">
    <property type="entry name" value="SENSOR HISTIDINE KINASE YKOH"/>
    <property type="match status" value="1"/>
</dbReference>
<dbReference type="EMBL" id="JACHIP010000006">
    <property type="protein sequence ID" value="MBB5059416.1"/>
    <property type="molecule type" value="Genomic_DNA"/>
</dbReference>
<protein>
    <recommendedName>
        <fullName evidence="3">histidine kinase</fullName>
        <ecNumber evidence="3">2.7.13.3</ecNumber>
    </recommendedName>
</protein>
<dbReference type="Pfam" id="PF00512">
    <property type="entry name" value="HisKA"/>
    <property type="match status" value="1"/>
</dbReference>
<evidence type="ECO:0000256" key="8">
    <source>
        <dbReference type="ARBA" id="ARBA00022989"/>
    </source>
</evidence>
<dbReference type="CDD" id="cd06225">
    <property type="entry name" value="HAMP"/>
    <property type="match status" value="1"/>
</dbReference>
<gene>
    <name evidence="15" type="ORF">HDF16_004142</name>
</gene>
<dbReference type="Gene3D" id="1.10.287.130">
    <property type="match status" value="1"/>
</dbReference>
<sequence length="469" mass="53011">MRTPRINLRSLRVRLCLWYVFLSMVSMAALGSFSYVYLLHALASSRQTTMERREARLVHYLEDEPAPHVELGYELGHFMKANSDTDILEVQDMQGRAIYPALGKEAPIMFTEEYSERPQFRIVPLRQHQYRTLQQVVKLHGRPYRLIMAGAVDEHYDILRMVETSYLIFLPLMFVASIAGGFMLSHRALEPVDRITRSAHLISLRDLNHRLPVPHTGDELQRLAETWNDLLERLEEAVQRLTQFTSDISHDLRTAITVMLSTSQLALRRERSSTEYRESLETILSECQSTATLLDDLLAASRSDIAKQKIEWGEVDLSILLAECCGHLQARAEMKRQQLTLTIDSHAEIRGDASLLRRLINILLDNAMKYTDEGGAITAVLRPDGDRVAIEVRDTGIGIPPTELSNIFHRFYRADASRNRDQGGSGLGLAIAKWIAEAHHSAIAVTPNAKQGSTFTVSFDRTAALALHG</sequence>
<dbReference type="RefSeq" id="WP_184220934.1">
    <property type="nucleotide sequence ID" value="NZ_JACHIP010000006.1"/>
</dbReference>
<name>A0A7W8E599_9BACT</name>